<dbReference type="EMBL" id="NRJG01000003">
    <property type="protein sequence ID" value="RIY40805.1"/>
    <property type="molecule type" value="Genomic_DNA"/>
</dbReference>
<comment type="caution">
    <text evidence="1">The sequence shown here is derived from an EMBL/GenBank/DDBJ whole genome shotgun (WGS) entry which is preliminary data.</text>
</comment>
<accession>A0A3A1YT40</accession>
<organism evidence="1 2">
    <name type="scientific">Psittacicella hinzii</name>
    <dbReference type="NCBI Taxonomy" id="2028575"/>
    <lineage>
        <taxon>Bacteria</taxon>
        <taxon>Pseudomonadati</taxon>
        <taxon>Pseudomonadota</taxon>
        <taxon>Gammaproteobacteria</taxon>
        <taxon>Pasteurellales</taxon>
        <taxon>Psittacicellaceae</taxon>
        <taxon>Psittacicella</taxon>
    </lineage>
</organism>
<dbReference type="RefSeq" id="WP_119529974.1">
    <property type="nucleotide sequence ID" value="NZ_JBHSSP010000022.1"/>
</dbReference>
<evidence type="ECO:0000313" key="2">
    <source>
        <dbReference type="Proteomes" id="UP000265916"/>
    </source>
</evidence>
<dbReference type="Proteomes" id="UP000265916">
    <property type="component" value="Unassembled WGS sequence"/>
</dbReference>
<dbReference type="AlphaFoldDB" id="A0A3A1YT40"/>
<reference evidence="1 2" key="1">
    <citation type="submission" date="2017-08" db="EMBL/GenBank/DDBJ databases">
        <title>Reclassification of Bisgaard taxon 37 and 44.</title>
        <authorList>
            <person name="Christensen H."/>
        </authorList>
    </citation>
    <scope>NUCLEOTIDE SEQUENCE [LARGE SCALE GENOMIC DNA]</scope>
    <source>
        <strain evidence="1 2">111</strain>
    </source>
</reference>
<sequence>MSSAVLSSCKALLLVKDKLGLAATKFWFTVSKLGLSTRKLGLTTIASLSLFTLSASPAQALTYTQVKANFAAKTYSLPGVATPDNLYEFFADSKKTNYTPTLIASVNCDLGENLKRNMDIYFVTAQVKA</sequence>
<evidence type="ECO:0000313" key="1">
    <source>
        <dbReference type="EMBL" id="RIY40805.1"/>
    </source>
</evidence>
<protein>
    <submittedName>
        <fullName evidence="1">Uncharacterized protein</fullName>
    </submittedName>
</protein>
<proteinExistence type="predicted"/>
<name>A0A3A1YT40_9GAMM</name>
<keyword evidence="2" id="KW-1185">Reference proteome</keyword>
<gene>
    <name evidence="1" type="ORF">CKF58_00160</name>
</gene>